<dbReference type="EMBL" id="JALDYZ010000006">
    <property type="protein sequence ID" value="MDI7922926.1"/>
    <property type="molecule type" value="Genomic_DNA"/>
</dbReference>
<evidence type="ECO:0000313" key="3">
    <source>
        <dbReference type="Proteomes" id="UP001161580"/>
    </source>
</evidence>
<sequence length="134" mass="14724">MLPVFVTIQQHFPASISTQKMAGENVYFPPQTERSDRTRKARPNGSESGHGVRWFSCVQNVPPFQIGVVPVAQCVQEKARRSAAKNRFMASRSPILVQVLPKMDVMVLLTMSGRGTVPPPSALVFGPMDIFIAA</sequence>
<comment type="caution">
    <text evidence="2">The sequence shown here is derived from an EMBL/GenBank/DDBJ whole genome shotgun (WGS) entry which is preliminary data.</text>
</comment>
<name>A0AAE3QGH1_9HYPH</name>
<keyword evidence="3" id="KW-1185">Reference proteome</keyword>
<evidence type="ECO:0000256" key="1">
    <source>
        <dbReference type="SAM" id="MobiDB-lite"/>
    </source>
</evidence>
<proteinExistence type="predicted"/>
<gene>
    <name evidence="2" type="ORF">MRS75_12635</name>
</gene>
<accession>A0AAE3QGH1</accession>
<dbReference type="AlphaFoldDB" id="A0AAE3QGH1"/>
<evidence type="ECO:0000313" key="2">
    <source>
        <dbReference type="EMBL" id="MDI7922926.1"/>
    </source>
</evidence>
<dbReference type="RefSeq" id="WP_311787669.1">
    <property type="nucleotide sequence ID" value="NZ_JALDYY010000010.1"/>
</dbReference>
<protein>
    <submittedName>
        <fullName evidence="2">Uncharacterized protein</fullName>
    </submittedName>
</protein>
<organism evidence="2 3">
    <name type="scientific">Ferirhizobium litorale</name>
    <dbReference type="NCBI Taxonomy" id="2927786"/>
    <lineage>
        <taxon>Bacteria</taxon>
        <taxon>Pseudomonadati</taxon>
        <taxon>Pseudomonadota</taxon>
        <taxon>Alphaproteobacteria</taxon>
        <taxon>Hyphomicrobiales</taxon>
        <taxon>Rhizobiaceae</taxon>
        <taxon>Ferirhizobium</taxon>
    </lineage>
</organism>
<feature type="region of interest" description="Disordered" evidence="1">
    <location>
        <begin position="28"/>
        <end position="49"/>
    </location>
</feature>
<dbReference type="Proteomes" id="UP001161580">
    <property type="component" value="Unassembled WGS sequence"/>
</dbReference>
<reference evidence="2" key="1">
    <citation type="submission" date="2022-03" db="EMBL/GenBank/DDBJ databases">
        <title>Fererhizobium litorale gen. nov., sp. nov., isolated from sandy sediments of the Sea of Japan seashore.</title>
        <authorList>
            <person name="Romanenko L."/>
            <person name="Kurilenko V."/>
            <person name="Otstavnykh N."/>
            <person name="Svetashev V."/>
            <person name="Tekutyeva L."/>
            <person name="Isaeva M."/>
            <person name="Mikhailov V."/>
        </authorList>
    </citation>
    <scope>NUCLEOTIDE SEQUENCE</scope>
    <source>
        <strain evidence="2">KMM 9576</strain>
    </source>
</reference>